<organism evidence="1 2">
    <name type="scientific">Tetranychus urticae</name>
    <name type="common">Two-spotted spider mite</name>
    <dbReference type="NCBI Taxonomy" id="32264"/>
    <lineage>
        <taxon>Eukaryota</taxon>
        <taxon>Metazoa</taxon>
        <taxon>Ecdysozoa</taxon>
        <taxon>Arthropoda</taxon>
        <taxon>Chelicerata</taxon>
        <taxon>Arachnida</taxon>
        <taxon>Acari</taxon>
        <taxon>Acariformes</taxon>
        <taxon>Trombidiformes</taxon>
        <taxon>Prostigmata</taxon>
        <taxon>Eleutherengona</taxon>
        <taxon>Raphignathae</taxon>
        <taxon>Tetranychoidea</taxon>
        <taxon>Tetranychidae</taxon>
        <taxon>Tetranychus</taxon>
    </lineage>
</organism>
<dbReference type="EnsemblMetazoa" id="tetur01g12110.1">
    <property type="protein sequence ID" value="tetur01g12110.1"/>
    <property type="gene ID" value="tetur01g12110"/>
</dbReference>
<dbReference type="HOGENOM" id="CLU_468809_0_0_1"/>
<name>T1JSX8_TETUR</name>
<keyword evidence="2" id="KW-1185">Reference proteome</keyword>
<reference evidence="1" key="2">
    <citation type="submission" date="2015-06" db="UniProtKB">
        <authorList>
            <consortium name="EnsemblMetazoa"/>
        </authorList>
    </citation>
    <scope>IDENTIFICATION</scope>
</reference>
<dbReference type="EMBL" id="CAEY01000468">
    <property type="status" value="NOT_ANNOTATED_CDS"/>
    <property type="molecule type" value="Genomic_DNA"/>
</dbReference>
<sequence length="353" mass="40032">MLSIDASTSVFDLRVEDDTGTVYTEKEVTLKNSSHLVKLSFVLMGFACLSKTYCISSDGFGVCSKNNLVTAQFKVIPVFGEYDYLQLTLKGYNLRSDEEKTIKVSIEKSAILPSVYTCYKSPLGSTYARFDREPVSLITGSSYYTESILSCSWTFNIDDPVWPSYLDLITYTTESITLYNDSRKVIVAQDTSQLPIYHAQYLKCCNKVHGDDNFLLTFDQNENQIRYRLYYWQYHGKKVTLILTRRDGIKLQFECDTRVDGHIINGTERVSIAQQLIQPEVIYSEICSWATPLVLGNSSTSIDASTTVFDLQVQFDSTTVYTVKGVTLTNSSHLVKLSFFLMAFSVMFHFALT</sequence>
<dbReference type="Proteomes" id="UP000015104">
    <property type="component" value="Unassembled WGS sequence"/>
</dbReference>
<protein>
    <submittedName>
        <fullName evidence="1">Uncharacterized protein</fullName>
    </submittedName>
</protein>
<accession>T1JSX8</accession>
<evidence type="ECO:0000313" key="2">
    <source>
        <dbReference type="Proteomes" id="UP000015104"/>
    </source>
</evidence>
<dbReference type="AlphaFoldDB" id="T1JSX8"/>
<reference evidence="2" key="1">
    <citation type="submission" date="2011-08" db="EMBL/GenBank/DDBJ databases">
        <authorList>
            <person name="Rombauts S."/>
        </authorList>
    </citation>
    <scope>NUCLEOTIDE SEQUENCE</scope>
    <source>
        <strain evidence="2">London</strain>
    </source>
</reference>
<evidence type="ECO:0000313" key="1">
    <source>
        <dbReference type="EnsemblMetazoa" id="tetur01g12110.1"/>
    </source>
</evidence>
<proteinExistence type="predicted"/>